<evidence type="ECO:0000259" key="6">
    <source>
        <dbReference type="PROSITE" id="PS51360"/>
    </source>
</evidence>
<keyword evidence="3" id="KW-0804">Transcription</keyword>
<comment type="subcellular location">
    <subcellularLocation>
        <location evidence="1">Nucleus</location>
    </subcellularLocation>
</comment>
<feature type="region of interest" description="Disordered" evidence="5">
    <location>
        <begin position="446"/>
        <end position="485"/>
    </location>
</feature>
<feature type="compositionally biased region" description="Basic and acidic residues" evidence="5">
    <location>
        <begin position="453"/>
        <end position="485"/>
    </location>
</feature>
<evidence type="ECO:0000313" key="7">
    <source>
        <dbReference type="EMBL" id="KAK7427105.1"/>
    </source>
</evidence>
<evidence type="ECO:0000313" key="8">
    <source>
        <dbReference type="Proteomes" id="UP001498421"/>
    </source>
</evidence>
<evidence type="ECO:0000256" key="3">
    <source>
        <dbReference type="ARBA" id="ARBA00023163"/>
    </source>
</evidence>
<evidence type="ECO:0000256" key="5">
    <source>
        <dbReference type="SAM" id="MobiDB-lite"/>
    </source>
</evidence>
<protein>
    <submittedName>
        <fullName evidence="7">RNA polymerase-associated protein rtf1</fullName>
    </submittedName>
</protein>
<sequence length="594" mass="67113">MADIDDELLALAGGDSEDEGSGNEDRDLSASPPPKKSSAKKMKRRGDRDDDSEEEGEASSTPGTPNSLESAPMDESDSDAEPPRGRAAANEDDKYPVDGMYVSQAEKAEIMAMREVEREQIIAERLSEIERQRQNRLLRQMVNNVEIEERKQVKKKRSADTAELEPGERKASRQRTGGKGETAMDSLRRARAEKARRREDHERRKDDYSDRGRDSREPEDSDGEFGRHRSRTPEADVPRDIPPPELRDYERVRLGRNEFAQVCFTPGFEQLIVGCYMRISLGPHPETGIEQYRMAVIKGFTTSRPYALSGPNGSFVTDQYVKAAHGKAIKEFPFIAASSGKFLDSELNRYKVTCLNENVTLPTKNYLSDKIDDINSLITHKWTSEEIKARLKRKNDLRRRFDPAERARVARLLEEARERGDDQKVEELQEELDNLGSQRLAFKTSLGASKNVDVPKGKSEQDRLAERNRENRRLNGEAVRKAQLKEKAKSREIEMALKRGEAYEGDMSRRLRTKAKFVHNVNEKVETKPAEGSGTSTPANGTPKAAPGKSQLLPHLAKLQEEKYLEKKGIPTIHKPLMDDDVIGSLDLDIDIEI</sequence>
<dbReference type="Proteomes" id="UP001498421">
    <property type="component" value="Unassembled WGS sequence"/>
</dbReference>
<dbReference type="PANTHER" id="PTHR13115:SF8">
    <property type="entry name" value="RNA POLYMERASE-ASSOCIATED PROTEIN RTF1 HOMOLOG"/>
    <property type="match status" value="1"/>
</dbReference>
<comment type="caution">
    <text evidence="7">The sequence shown here is derived from an EMBL/GenBank/DDBJ whole genome shotgun (WGS) entry which is preliminary data.</text>
</comment>
<evidence type="ECO:0000256" key="1">
    <source>
        <dbReference type="ARBA" id="ARBA00004123"/>
    </source>
</evidence>
<keyword evidence="2" id="KW-0805">Transcription regulation</keyword>
<dbReference type="PROSITE" id="PS51360">
    <property type="entry name" value="PLUS3"/>
    <property type="match status" value="1"/>
</dbReference>
<dbReference type="InterPro" id="IPR004343">
    <property type="entry name" value="Plus-3_dom"/>
</dbReference>
<feature type="compositionally biased region" description="Basic and acidic residues" evidence="5">
    <location>
        <begin position="81"/>
        <end position="96"/>
    </location>
</feature>
<accession>A0ABR1I0S5</accession>
<feature type="region of interest" description="Disordered" evidence="5">
    <location>
        <begin position="146"/>
        <end position="245"/>
    </location>
</feature>
<keyword evidence="4" id="KW-0539">Nucleus</keyword>
<keyword evidence="8" id="KW-1185">Reference proteome</keyword>
<dbReference type="Gene3D" id="3.90.70.200">
    <property type="entry name" value="Plus-3 domain"/>
    <property type="match status" value="1"/>
</dbReference>
<feature type="domain" description="Plus3" evidence="6">
    <location>
        <begin position="243"/>
        <end position="379"/>
    </location>
</feature>
<dbReference type="PANTHER" id="PTHR13115">
    <property type="entry name" value="RNA POLYMERASE-ASSOCIATED PROTEIN RTF1 HOMOLOG"/>
    <property type="match status" value="1"/>
</dbReference>
<proteinExistence type="predicted"/>
<reference evidence="7 8" key="1">
    <citation type="journal article" date="2025" name="Microbiol. Resour. Announc.">
        <title>Draft genome sequences for Neonectria magnoliae and Neonectria punicea, canker pathogens of Liriodendron tulipifera and Acer saccharum in West Virginia.</title>
        <authorList>
            <person name="Petronek H.M."/>
            <person name="Kasson M.T."/>
            <person name="Metheny A.M."/>
            <person name="Stauder C.M."/>
            <person name="Lovett B."/>
            <person name="Lynch S.C."/>
            <person name="Garnas J.R."/>
            <person name="Kasson L.R."/>
            <person name="Stajich J.E."/>
        </authorList>
    </citation>
    <scope>NUCLEOTIDE SEQUENCE [LARGE SCALE GENOMIC DNA]</scope>
    <source>
        <strain evidence="7 8">NRRL 64651</strain>
    </source>
</reference>
<evidence type="ECO:0000256" key="2">
    <source>
        <dbReference type="ARBA" id="ARBA00023015"/>
    </source>
</evidence>
<feature type="compositionally biased region" description="Basic and acidic residues" evidence="5">
    <location>
        <begin position="186"/>
        <end position="239"/>
    </location>
</feature>
<organism evidence="7 8">
    <name type="scientific">Neonectria magnoliae</name>
    <dbReference type="NCBI Taxonomy" id="2732573"/>
    <lineage>
        <taxon>Eukaryota</taxon>
        <taxon>Fungi</taxon>
        <taxon>Dikarya</taxon>
        <taxon>Ascomycota</taxon>
        <taxon>Pezizomycotina</taxon>
        <taxon>Sordariomycetes</taxon>
        <taxon>Hypocreomycetidae</taxon>
        <taxon>Hypocreales</taxon>
        <taxon>Nectriaceae</taxon>
        <taxon>Neonectria</taxon>
    </lineage>
</organism>
<evidence type="ECO:0000256" key="4">
    <source>
        <dbReference type="ARBA" id="ARBA00023242"/>
    </source>
</evidence>
<name>A0ABR1I0S5_9HYPO</name>
<dbReference type="EMBL" id="JAZAVK010000057">
    <property type="protein sequence ID" value="KAK7427105.1"/>
    <property type="molecule type" value="Genomic_DNA"/>
</dbReference>
<dbReference type="InterPro" id="IPR036128">
    <property type="entry name" value="Plus3-like_sf"/>
</dbReference>
<dbReference type="SMART" id="SM00719">
    <property type="entry name" value="Plus3"/>
    <property type="match status" value="1"/>
</dbReference>
<gene>
    <name evidence="7" type="primary">RTF1</name>
    <name evidence="7" type="ORF">QQZ08_006374</name>
</gene>
<feature type="region of interest" description="Disordered" evidence="5">
    <location>
        <begin position="523"/>
        <end position="550"/>
    </location>
</feature>
<feature type="region of interest" description="Disordered" evidence="5">
    <location>
        <begin position="1"/>
        <end position="98"/>
    </location>
</feature>
<dbReference type="Pfam" id="PF03126">
    <property type="entry name" value="Plus-3"/>
    <property type="match status" value="1"/>
</dbReference>
<dbReference type="SUPFAM" id="SSF159042">
    <property type="entry name" value="Plus3-like"/>
    <property type="match status" value="1"/>
</dbReference>